<dbReference type="Pfam" id="PF00271">
    <property type="entry name" value="Helicase_C"/>
    <property type="match status" value="1"/>
</dbReference>
<dbReference type="CDD" id="cd18012">
    <property type="entry name" value="DEXQc_arch_SWI2_SNF2"/>
    <property type="match status" value="1"/>
</dbReference>
<sequence length="1039" mass="119426">MNDLYGVGKKTERSQRMSDRNAIRLIDLYSHKNLIDAKDSLLDRDLVRLVPKLTVVGNTPELSLTIGNTRMYVIKSIKSFCESMKRGDTLSYGRELSLTHHISRFEDSSKPLVDYIMDRYSEIESYRNDSYYESNYGYDNTKRYMRIGPNNLDRLMNLLKEQAMDLVITGSQNLKSYSYYRGEDCWKQQKDVSYRIEEHTPKIHIRVSQESAGTYLLISSQFDFLEGKDHLYIAEGEELWQTSQDFAEKTRNFVNILKDGNGCILLAERDMNTFFSNVMAQVQDHVELGSGAELLEAFMPDQGRIKIYLDSPSSDTITSKLLCEYGEGVVFDVMSGEQIFETWAGGQTDKALAGAKTVRDQMLEDKARLLLSRYFVGYEKRTSLLYLTGSDERIYEFVNVVAKGLTKVGSVFTTEKYRRIGNTVVPKASVGVRLESDLLKLDFDLDQFPIDELMGALEQYRQKKTYHRMKDGGFLDLTDESLSELLTFVDDLGIPRRDLENGFFEMPKYKSLLLNSTLKNSRSIKFDRDGHFKSLIRGMSAVEDSDHPIPAHLSGILRDYQKEGFQWLKTMTEYGFSGILADEMGLGKTLQIISLLEDAWEALMANPTEEKEVDLEKKSLAVIISPASLVLNWKKEIEKFAPNISTLAVIGTAKERKELIKTIQRENVILTSYDLFRRDLDQYREWKFDFCIIDEAQYIKNYSTQNARAVKLADSNYRFALTGTPIENRLSELWSIFDFLMPDYLFSYNKFKQKYEMPIVREQDQECMESLKRQVTPFMLRRLKKNVLKELPEKTETVIYAKLEGEQQKLYKANLAKAKLEIGKEIREGGFETNKIMILALLTRLRQLCCHPALCYEDYKQGSSKLEACMELIDEAVSGEHKVLVFSQFTSMLELIQERLDQEDISYYKLTGSTPKEQRAQMVEEFNQEAEEEDADQGAKVFLISLKAGGTGLNLTAADVVIHYDPWWNLAVQNQATDRAHRIGQKKNLQVYKIIAEDTIEEKILKLQESKRELADALITESVNSIGSLSGKDLMELLE</sequence>
<evidence type="ECO:0000313" key="4">
    <source>
        <dbReference type="EMBL" id="QIB69838.1"/>
    </source>
</evidence>
<dbReference type="PANTHER" id="PTHR10799">
    <property type="entry name" value="SNF2/RAD54 HELICASE FAMILY"/>
    <property type="match status" value="1"/>
</dbReference>
<dbReference type="InterPro" id="IPR049730">
    <property type="entry name" value="SNF2/RAD54-like_C"/>
</dbReference>
<accession>A0A858BXK7</accession>
<evidence type="ECO:0000256" key="1">
    <source>
        <dbReference type="ARBA" id="ARBA00022801"/>
    </source>
</evidence>
<organism evidence="4 5">
    <name type="scientific">Aminipila butyrica</name>
    <dbReference type="NCBI Taxonomy" id="433296"/>
    <lineage>
        <taxon>Bacteria</taxon>
        <taxon>Bacillati</taxon>
        <taxon>Bacillota</taxon>
        <taxon>Clostridia</taxon>
        <taxon>Peptostreptococcales</taxon>
        <taxon>Anaerovoracaceae</taxon>
        <taxon>Aminipila</taxon>
    </lineage>
</organism>
<keyword evidence="4" id="KW-0347">Helicase</keyword>
<dbReference type="InterPro" id="IPR038718">
    <property type="entry name" value="SNF2-like_sf"/>
</dbReference>
<keyword evidence="1" id="KW-0378">Hydrolase</keyword>
<keyword evidence="5" id="KW-1185">Reference proteome</keyword>
<dbReference type="SMART" id="SM00490">
    <property type="entry name" value="HELICc"/>
    <property type="match status" value="1"/>
</dbReference>
<dbReference type="GO" id="GO:0004386">
    <property type="term" value="F:helicase activity"/>
    <property type="evidence" value="ECO:0007669"/>
    <property type="project" value="UniProtKB-KW"/>
</dbReference>
<dbReference type="EMBL" id="CP048649">
    <property type="protein sequence ID" value="QIB69838.1"/>
    <property type="molecule type" value="Genomic_DNA"/>
</dbReference>
<keyword evidence="4" id="KW-0067">ATP-binding</keyword>
<reference evidence="4 5" key="1">
    <citation type="submission" date="2020-02" db="EMBL/GenBank/DDBJ databases">
        <authorList>
            <person name="Kim Y.B."/>
            <person name="Roh S.W."/>
        </authorList>
    </citation>
    <scope>NUCLEOTIDE SEQUENCE [LARGE SCALE GENOMIC DNA]</scope>
    <source>
        <strain evidence="4 5">DSM 103574</strain>
    </source>
</reference>
<evidence type="ECO:0000313" key="5">
    <source>
        <dbReference type="Proteomes" id="UP000466848"/>
    </source>
</evidence>
<dbReference type="InterPro" id="IPR013663">
    <property type="entry name" value="Helicase_SWF/SNF/SWI_bac"/>
</dbReference>
<dbReference type="Pfam" id="PF08455">
    <property type="entry name" value="SNF2_assoc"/>
    <property type="match status" value="1"/>
</dbReference>
<dbReference type="InterPro" id="IPR001650">
    <property type="entry name" value="Helicase_C-like"/>
</dbReference>
<dbReference type="PROSITE" id="PS51192">
    <property type="entry name" value="HELICASE_ATP_BIND_1"/>
    <property type="match status" value="1"/>
</dbReference>
<gene>
    <name evidence="4" type="ORF">Ami103574_11125</name>
</gene>
<feature type="domain" description="Helicase ATP-binding" evidence="2">
    <location>
        <begin position="569"/>
        <end position="743"/>
    </location>
</feature>
<dbReference type="KEGG" id="abut:Ami103574_11125"/>
<dbReference type="PROSITE" id="PS51194">
    <property type="entry name" value="HELICASE_CTER"/>
    <property type="match status" value="1"/>
</dbReference>
<dbReference type="InterPro" id="IPR027417">
    <property type="entry name" value="P-loop_NTPase"/>
</dbReference>
<dbReference type="Proteomes" id="UP000466848">
    <property type="component" value="Chromosome"/>
</dbReference>
<proteinExistence type="predicted"/>
<dbReference type="FunFam" id="3.40.50.300:FF:000533">
    <property type="entry name" value="Helicase, Snf2 family"/>
    <property type="match status" value="1"/>
</dbReference>
<dbReference type="GO" id="GO:0016787">
    <property type="term" value="F:hydrolase activity"/>
    <property type="evidence" value="ECO:0007669"/>
    <property type="project" value="UniProtKB-KW"/>
</dbReference>
<feature type="domain" description="Helicase C-terminal" evidence="3">
    <location>
        <begin position="865"/>
        <end position="1027"/>
    </location>
</feature>
<dbReference type="CDD" id="cd18793">
    <property type="entry name" value="SF2_C_SNF"/>
    <property type="match status" value="1"/>
</dbReference>
<protein>
    <submittedName>
        <fullName evidence="4">ATP-dependent helicase</fullName>
    </submittedName>
</protein>
<name>A0A858BXK7_9FIRM</name>
<dbReference type="InterPro" id="IPR000330">
    <property type="entry name" value="SNF2_N"/>
</dbReference>
<dbReference type="GO" id="GO:0005524">
    <property type="term" value="F:ATP binding"/>
    <property type="evidence" value="ECO:0007669"/>
    <property type="project" value="InterPro"/>
</dbReference>
<dbReference type="SUPFAM" id="SSF52540">
    <property type="entry name" value="P-loop containing nucleoside triphosphate hydrolases"/>
    <property type="match status" value="2"/>
</dbReference>
<dbReference type="Gene3D" id="3.40.50.300">
    <property type="entry name" value="P-loop containing nucleotide triphosphate hydrolases"/>
    <property type="match status" value="1"/>
</dbReference>
<dbReference type="RefSeq" id="WP_163067078.1">
    <property type="nucleotide sequence ID" value="NZ_CP048649.1"/>
</dbReference>
<dbReference type="AlphaFoldDB" id="A0A858BXK7"/>
<dbReference type="Pfam" id="PF00176">
    <property type="entry name" value="SNF2-rel_dom"/>
    <property type="match status" value="1"/>
</dbReference>
<evidence type="ECO:0000259" key="3">
    <source>
        <dbReference type="PROSITE" id="PS51194"/>
    </source>
</evidence>
<dbReference type="Gene3D" id="3.40.50.10810">
    <property type="entry name" value="Tandem AAA-ATPase domain"/>
    <property type="match status" value="1"/>
</dbReference>
<evidence type="ECO:0000259" key="2">
    <source>
        <dbReference type="PROSITE" id="PS51192"/>
    </source>
</evidence>
<dbReference type="InterPro" id="IPR014001">
    <property type="entry name" value="Helicase_ATP-bd"/>
</dbReference>
<keyword evidence="4" id="KW-0547">Nucleotide-binding</keyword>
<dbReference type="SMART" id="SM00487">
    <property type="entry name" value="DEXDc"/>
    <property type="match status" value="1"/>
</dbReference>